<accession>A0A0F9I3G3</accession>
<sequence length="237" mass="27556">MTKKLSKLETLEDGRTVKTYSEEELKYIKEKQRKKKISKSLKKTHKKYPRGSRGRRSLSGYSERLYGGTILMEKTKLKKGHEPWPEQQKKIMQLGVDQLIQKRDSMKQELMTEKTGLNEMDKEVQTNIDQAAMAVKAANMSLASLLFDQKYEITIGKHKNRVVELEQEIATHEHNINHFQIQLAEGRPVRNPTKSPKKDLDISQEDADKIKKEQPQRELSEEEFKKLKKEKGVGKHA</sequence>
<protein>
    <submittedName>
        <fullName evidence="3">Uncharacterized protein</fullName>
    </submittedName>
</protein>
<proteinExistence type="predicted"/>
<reference evidence="3" key="1">
    <citation type="journal article" date="2015" name="Nature">
        <title>Complex archaea that bridge the gap between prokaryotes and eukaryotes.</title>
        <authorList>
            <person name="Spang A."/>
            <person name="Saw J.H."/>
            <person name="Jorgensen S.L."/>
            <person name="Zaremba-Niedzwiedzka K."/>
            <person name="Martijn J."/>
            <person name="Lind A.E."/>
            <person name="van Eijk R."/>
            <person name="Schleper C."/>
            <person name="Guy L."/>
            <person name="Ettema T.J."/>
        </authorList>
    </citation>
    <scope>NUCLEOTIDE SEQUENCE</scope>
</reference>
<keyword evidence="1" id="KW-0175">Coiled coil</keyword>
<feature type="compositionally biased region" description="Basic and acidic residues" evidence="2">
    <location>
        <begin position="196"/>
        <end position="237"/>
    </location>
</feature>
<feature type="coiled-coil region" evidence="1">
    <location>
        <begin position="155"/>
        <end position="182"/>
    </location>
</feature>
<comment type="caution">
    <text evidence="3">The sequence shown here is derived from an EMBL/GenBank/DDBJ whole genome shotgun (WGS) entry which is preliminary data.</text>
</comment>
<evidence type="ECO:0000256" key="2">
    <source>
        <dbReference type="SAM" id="MobiDB-lite"/>
    </source>
</evidence>
<dbReference type="AlphaFoldDB" id="A0A0F9I3G3"/>
<dbReference type="EMBL" id="LAZR01022418">
    <property type="protein sequence ID" value="KKL81937.1"/>
    <property type="molecule type" value="Genomic_DNA"/>
</dbReference>
<feature type="region of interest" description="Disordered" evidence="2">
    <location>
        <begin position="184"/>
        <end position="237"/>
    </location>
</feature>
<evidence type="ECO:0000313" key="3">
    <source>
        <dbReference type="EMBL" id="KKL81937.1"/>
    </source>
</evidence>
<gene>
    <name evidence="3" type="ORF">LCGC14_1989780</name>
</gene>
<name>A0A0F9I3G3_9ZZZZ</name>
<organism evidence="3">
    <name type="scientific">marine sediment metagenome</name>
    <dbReference type="NCBI Taxonomy" id="412755"/>
    <lineage>
        <taxon>unclassified sequences</taxon>
        <taxon>metagenomes</taxon>
        <taxon>ecological metagenomes</taxon>
    </lineage>
</organism>
<evidence type="ECO:0000256" key="1">
    <source>
        <dbReference type="SAM" id="Coils"/>
    </source>
</evidence>
<feature type="region of interest" description="Disordered" evidence="2">
    <location>
        <begin position="32"/>
        <end position="59"/>
    </location>
</feature>
<feature type="compositionally biased region" description="Basic residues" evidence="2">
    <location>
        <begin position="32"/>
        <end position="56"/>
    </location>
</feature>